<keyword evidence="3" id="KW-1003">Cell membrane</keyword>
<feature type="domain" description="Tripartite ATP-independent periplasmic transporters DctQ component" evidence="10">
    <location>
        <begin position="29"/>
        <end position="162"/>
    </location>
</feature>
<dbReference type="PANTHER" id="PTHR35011:SF4">
    <property type="entry name" value="SLL1102 PROTEIN"/>
    <property type="match status" value="1"/>
</dbReference>
<accession>A0AAF0BJG1</accession>
<feature type="transmembrane region" description="Helical" evidence="9">
    <location>
        <begin position="55"/>
        <end position="71"/>
    </location>
</feature>
<dbReference type="KEGG" id="gso:PH603_11090"/>
<reference evidence="11" key="1">
    <citation type="submission" date="2023-01" db="EMBL/GenBank/DDBJ databases">
        <title>The genome sequence of Kordiimonadaceae bacterium 6D33.</title>
        <authorList>
            <person name="Liu Y."/>
        </authorList>
    </citation>
    <scope>NUCLEOTIDE SEQUENCE</scope>
    <source>
        <strain evidence="11">6D33</strain>
    </source>
</reference>
<protein>
    <recommendedName>
        <fullName evidence="9">TRAP transporter small permease protein</fullName>
    </recommendedName>
</protein>
<evidence type="ECO:0000256" key="5">
    <source>
        <dbReference type="ARBA" id="ARBA00022692"/>
    </source>
</evidence>
<comment type="similarity">
    <text evidence="8 9">Belongs to the TRAP transporter small permease family.</text>
</comment>
<dbReference type="InterPro" id="IPR007387">
    <property type="entry name" value="TRAP_DctQ"/>
</dbReference>
<dbReference type="RefSeq" id="WP_289502596.1">
    <property type="nucleotide sequence ID" value="NZ_CP116805.1"/>
</dbReference>
<dbReference type="GO" id="GO:0005886">
    <property type="term" value="C:plasma membrane"/>
    <property type="evidence" value="ECO:0007669"/>
    <property type="project" value="UniProtKB-SubCell"/>
</dbReference>
<feature type="transmembrane region" description="Helical" evidence="9">
    <location>
        <begin position="92"/>
        <end position="114"/>
    </location>
</feature>
<comment type="subunit">
    <text evidence="9">The complex comprises the extracytoplasmic solute receptor protein and the two transmembrane proteins.</text>
</comment>
<evidence type="ECO:0000256" key="2">
    <source>
        <dbReference type="ARBA" id="ARBA00022448"/>
    </source>
</evidence>
<comment type="subcellular location">
    <subcellularLocation>
        <location evidence="1 9">Cell inner membrane</location>
        <topology evidence="1 9">Multi-pass membrane protein</topology>
    </subcellularLocation>
</comment>
<keyword evidence="6 9" id="KW-1133">Transmembrane helix</keyword>
<evidence type="ECO:0000256" key="4">
    <source>
        <dbReference type="ARBA" id="ARBA00022519"/>
    </source>
</evidence>
<keyword evidence="7 9" id="KW-0472">Membrane</keyword>
<sequence length="171" mass="18882">MGWLERLAGKLERIVAFFGRSAAWLLLLLMAVIVADVTLRHWFVIGSTKLQELEWHLHGGLFLLTMAWAYSRNSHVRIELVSERLSERARAIIELAGIALLLIPYVAAILWFGSDYLAYSFAFNEGSASATGLPWRWIIKGILVFGFALLGLAAIARACRAVLTLRAGGAG</sequence>
<evidence type="ECO:0000256" key="9">
    <source>
        <dbReference type="RuleBase" id="RU369079"/>
    </source>
</evidence>
<keyword evidence="5 9" id="KW-0812">Transmembrane</keyword>
<dbReference type="GO" id="GO:0022857">
    <property type="term" value="F:transmembrane transporter activity"/>
    <property type="evidence" value="ECO:0007669"/>
    <property type="project" value="UniProtKB-UniRule"/>
</dbReference>
<gene>
    <name evidence="11" type="ORF">PH603_11090</name>
</gene>
<dbReference type="Proteomes" id="UP001217500">
    <property type="component" value="Chromosome"/>
</dbReference>
<keyword evidence="2 9" id="KW-0813">Transport</keyword>
<name>A0AAF0BJG1_9PROT</name>
<feature type="transmembrane region" description="Helical" evidence="9">
    <location>
        <begin position="21"/>
        <end position="43"/>
    </location>
</feature>
<evidence type="ECO:0000256" key="1">
    <source>
        <dbReference type="ARBA" id="ARBA00004429"/>
    </source>
</evidence>
<comment type="function">
    <text evidence="9">Part of the tripartite ATP-independent periplasmic (TRAP) transport system.</text>
</comment>
<evidence type="ECO:0000256" key="3">
    <source>
        <dbReference type="ARBA" id="ARBA00022475"/>
    </source>
</evidence>
<evidence type="ECO:0000313" key="11">
    <source>
        <dbReference type="EMBL" id="WCL53084.1"/>
    </source>
</evidence>
<organism evidence="11 12">
    <name type="scientific">Gimibacter soli</name>
    <dbReference type="NCBI Taxonomy" id="3024400"/>
    <lineage>
        <taxon>Bacteria</taxon>
        <taxon>Pseudomonadati</taxon>
        <taxon>Pseudomonadota</taxon>
        <taxon>Alphaproteobacteria</taxon>
        <taxon>Kordiimonadales</taxon>
        <taxon>Temperatibacteraceae</taxon>
        <taxon>Gimibacter</taxon>
    </lineage>
</organism>
<dbReference type="AlphaFoldDB" id="A0AAF0BJG1"/>
<evidence type="ECO:0000313" key="12">
    <source>
        <dbReference type="Proteomes" id="UP001217500"/>
    </source>
</evidence>
<feature type="transmembrane region" description="Helical" evidence="9">
    <location>
        <begin position="134"/>
        <end position="156"/>
    </location>
</feature>
<keyword evidence="4 9" id="KW-0997">Cell inner membrane</keyword>
<evidence type="ECO:0000256" key="7">
    <source>
        <dbReference type="ARBA" id="ARBA00023136"/>
    </source>
</evidence>
<evidence type="ECO:0000256" key="6">
    <source>
        <dbReference type="ARBA" id="ARBA00022989"/>
    </source>
</evidence>
<dbReference type="PANTHER" id="PTHR35011">
    <property type="entry name" value="2,3-DIKETO-L-GULONATE TRAP TRANSPORTER SMALL PERMEASE PROTEIN YIAM"/>
    <property type="match status" value="1"/>
</dbReference>
<evidence type="ECO:0000256" key="8">
    <source>
        <dbReference type="ARBA" id="ARBA00038436"/>
    </source>
</evidence>
<dbReference type="EMBL" id="CP116805">
    <property type="protein sequence ID" value="WCL53084.1"/>
    <property type="molecule type" value="Genomic_DNA"/>
</dbReference>
<proteinExistence type="inferred from homology"/>
<dbReference type="InterPro" id="IPR055348">
    <property type="entry name" value="DctQ"/>
</dbReference>
<dbReference type="Pfam" id="PF04290">
    <property type="entry name" value="DctQ"/>
    <property type="match status" value="1"/>
</dbReference>
<evidence type="ECO:0000259" key="10">
    <source>
        <dbReference type="Pfam" id="PF04290"/>
    </source>
</evidence>
<keyword evidence="12" id="KW-1185">Reference proteome</keyword>